<organism evidence="1 2">
    <name type="scientific">Mucilaginibacter straminoryzae</name>
    <dbReference type="NCBI Taxonomy" id="2932774"/>
    <lineage>
        <taxon>Bacteria</taxon>
        <taxon>Pseudomonadati</taxon>
        <taxon>Bacteroidota</taxon>
        <taxon>Sphingobacteriia</taxon>
        <taxon>Sphingobacteriales</taxon>
        <taxon>Sphingobacteriaceae</taxon>
        <taxon>Mucilaginibacter</taxon>
    </lineage>
</organism>
<dbReference type="AlphaFoldDB" id="A0A9X2BEJ7"/>
<evidence type="ECO:0000313" key="2">
    <source>
        <dbReference type="Proteomes" id="UP001139450"/>
    </source>
</evidence>
<dbReference type="Proteomes" id="UP001139450">
    <property type="component" value="Unassembled WGS sequence"/>
</dbReference>
<sequence length="272" mass="30173">MKRVVSILGCGWYGLALAKSLLVQGDVVKGSVTKTEKLNLLSEYGIQPFLVDLQKISETPKADPFFDCDILVIACNVNLAKRPNYLLEIEGLIQQVRTSLIKKVLFISSISIYGEPGTVVDEQSLPQPNTESARLLSAAEALFLAETRFEVTILRFGGLVGPGRMPGRFLSGKKQIPNGLAPVNLIHLKDCVGLTEAVINSKAHIPILNGVSPAHPTRNYFYCLAAAVEKLPAPEFILEKNDWKEVNSRYGTNFYQYQITDWKNWLLNPQLD</sequence>
<dbReference type="InterPro" id="IPR051783">
    <property type="entry name" value="NAD(P)-dependent_oxidoreduct"/>
</dbReference>
<dbReference type="GO" id="GO:0004029">
    <property type="term" value="F:aldehyde dehydrogenase (NAD+) activity"/>
    <property type="evidence" value="ECO:0007669"/>
    <property type="project" value="TreeGrafter"/>
</dbReference>
<dbReference type="Gene3D" id="3.40.50.720">
    <property type="entry name" value="NAD(P)-binding Rossmann-like Domain"/>
    <property type="match status" value="1"/>
</dbReference>
<accession>A0A9X2BEJ7</accession>
<dbReference type="RefSeq" id="WP_245132116.1">
    <property type="nucleotide sequence ID" value="NZ_JALJEJ010000010.1"/>
</dbReference>
<reference evidence="1" key="1">
    <citation type="submission" date="2022-04" db="EMBL/GenBank/DDBJ databases">
        <title>Mucilaginibacter sp. RS28 isolated from freshwater.</title>
        <authorList>
            <person name="Ko S.-R."/>
        </authorList>
    </citation>
    <scope>NUCLEOTIDE SEQUENCE</scope>
    <source>
        <strain evidence="1">RS28</strain>
    </source>
</reference>
<proteinExistence type="predicted"/>
<dbReference type="PANTHER" id="PTHR48079">
    <property type="entry name" value="PROTEIN YEEZ"/>
    <property type="match status" value="1"/>
</dbReference>
<gene>
    <name evidence="1" type="ORF">MUY27_17270</name>
</gene>
<comment type="caution">
    <text evidence="1">The sequence shown here is derived from an EMBL/GenBank/DDBJ whole genome shotgun (WGS) entry which is preliminary data.</text>
</comment>
<dbReference type="SUPFAM" id="SSF51735">
    <property type="entry name" value="NAD(P)-binding Rossmann-fold domains"/>
    <property type="match status" value="1"/>
</dbReference>
<keyword evidence="2" id="KW-1185">Reference proteome</keyword>
<dbReference type="EMBL" id="JALJEJ010000010">
    <property type="protein sequence ID" value="MCJ8211473.1"/>
    <property type="molecule type" value="Genomic_DNA"/>
</dbReference>
<dbReference type="GO" id="GO:0005737">
    <property type="term" value="C:cytoplasm"/>
    <property type="evidence" value="ECO:0007669"/>
    <property type="project" value="TreeGrafter"/>
</dbReference>
<dbReference type="InterPro" id="IPR036291">
    <property type="entry name" value="NAD(P)-bd_dom_sf"/>
</dbReference>
<protein>
    <submittedName>
        <fullName evidence="1">SDR family NAD(P)-dependent oxidoreductase</fullName>
    </submittedName>
</protein>
<dbReference type="PANTHER" id="PTHR48079:SF6">
    <property type="entry name" value="NAD(P)-BINDING DOMAIN-CONTAINING PROTEIN-RELATED"/>
    <property type="match status" value="1"/>
</dbReference>
<evidence type="ECO:0000313" key="1">
    <source>
        <dbReference type="EMBL" id="MCJ8211473.1"/>
    </source>
</evidence>
<name>A0A9X2BEJ7_9SPHI</name>